<dbReference type="GO" id="GO:0006285">
    <property type="term" value="P:base-excision repair, AP site formation"/>
    <property type="evidence" value="ECO:0007669"/>
    <property type="project" value="TreeGrafter"/>
</dbReference>
<dbReference type="Gene3D" id="1.10.1670.10">
    <property type="entry name" value="Helix-hairpin-Helix base-excision DNA repair enzymes (C-terminal)"/>
    <property type="match status" value="1"/>
</dbReference>
<dbReference type="GO" id="GO:0005634">
    <property type="term" value="C:nucleus"/>
    <property type="evidence" value="ECO:0007669"/>
    <property type="project" value="TreeGrafter"/>
</dbReference>
<dbReference type="PANTHER" id="PTHR43286">
    <property type="entry name" value="ENDONUCLEASE III-LIKE PROTEIN 1"/>
    <property type="match status" value="1"/>
</dbReference>
<keyword evidence="5" id="KW-0326">Glycosidase</keyword>
<dbReference type="SMART" id="SM00478">
    <property type="entry name" value="ENDO3c"/>
    <property type="match status" value="1"/>
</dbReference>
<evidence type="ECO:0000313" key="7">
    <source>
        <dbReference type="EMBL" id="KRH94601.1"/>
    </source>
</evidence>
<dbReference type="GO" id="GO:0000703">
    <property type="term" value="F:oxidized pyrimidine nucleobase lesion DNA N-glycosylase activity"/>
    <property type="evidence" value="ECO:0007669"/>
    <property type="project" value="TreeGrafter"/>
</dbReference>
<accession>A0A0R0LZ84</accession>
<gene>
    <name evidence="7" type="ORF">M153_1990004839</name>
</gene>
<dbReference type="GO" id="GO:0016829">
    <property type="term" value="F:lyase activity"/>
    <property type="evidence" value="ECO:0007669"/>
    <property type="project" value="UniProtKB-KW"/>
</dbReference>
<protein>
    <submittedName>
        <fullName evidence="7">Endonuclease III</fullName>
    </submittedName>
</protein>
<dbReference type="Pfam" id="PF00730">
    <property type="entry name" value="HhH-GPD"/>
    <property type="match status" value="1"/>
</dbReference>
<keyword evidence="4" id="KW-0456">Lyase</keyword>
<keyword evidence="1" id="KW-0227">DNA damage</keyword>
<feature type="domain" description="HhH-GPD" evidence="6">
    <location>
        <begin position="60"/>
        <end position="212"/>
    </location>
</feature>
<evidence type="ECO:0000256" key="3">
    <source>
        <dbReference type="ARBA" id="ARBA00023204"/>
    </source>
</evidence>
<name>A0A0R0LZ84_9MICR</name>
<keyword evidence="7" id="KW-0540">Nuclease</keyword>
<proteinExistence type="predicted"/>
<dbReference type="GO" id="GO:0006289">
    <property type="term" value="P:nucleotide-excision repair"/>
    <property type="evidence" value="ECO:0007669"/>
    <property type="project" value="TreeGrafter"/>
</dbReference>
<evidence type="ECO:0000256" key="5">
    <source>
        <dbReference type="ARBA" id="ARBA00023295"/>
    </source>
</evidence>
<comment type="caution">
    <text evidence="7">The sequence shown here is derived from an EMBL/GenBank/DDBJ whole genome shotgun (WGS) entry which is preliminary data.</text>
</comment>
<dbReference type="SUPFAM" id="SSF48150">
    <property type="entry name" value="DNA-glycosylase"/>
    <property type="match status" value="1"/>
</dbReference>
<dbReference type="InterPro" id="IPR003265">
    <property type="entry name" value="HhH-GPD_domain"/>
</dbReference>
<keyword evidence="8" id="KW-1185">Reference proteome</keyword>
<evidence type="ECO:0000256" key="4">
    <source>
        <dbReference type="ARBA" id="ARBA00023239"/>
    </source>
</evidence>
<evidence type="ECO:0000313" key="8">
    <source>
        <dbReference type="Proteomes" id="UP000051530"/>
    </source>
</evidence>
<dbReference type="AlphaFoldDB" id="A0A0R0LZ84"/>
<keyword evidence="3" id="KW-0234">DNA repair</keyword>
<keyword evidence="2" id="KW-0378">Hydrolase</keyword>
<dbReference type="PANTHER" id="PTHR43286:SF1">
    <property type="entry name" value="ENDONUCLEASE III-LIKE PROTEIN 1"/>
    <property type="match status" value="1"/>
</dbReference>
<dbReference type="InterPro" id="IPR023170">
    <property type="entry name" value="HhH_base_excis_C"/>
</dbReference>
<dbReference type="Proteomes" id="UP000051530">
    <property type="component" value="Unassembled WGS sequence"/>
</dbReference>
<dbReference type="GO" id="GO:0003906">
    <property type="term" value="F:DNA-(apurinic or apyrimidinic site) endonuclease activity"/>
    <property type="evidence" value="ECO:0007669"/>
    <property type="project" value="TreeGrafter"/>
</dbReference>
<dbReference type="EMBL" id="LGUB01000052">
    <property type="protein sequence ID" value="KRH94601.1"/>
    <property type="molecule type" value="Genomic_DNA"/>
</dbReference>
<sequence length="238" mass="27600">MSFKKIEEKRKPHPMKKIFQIIRNERILIKAPVDTMGCTCIPETSDLEEKKFRILMMLMLSPQTKDERTYETVHNLNDLLIECTKSGISKKNIADQPLSFLEDNIRKVNFFKTKAKNIHNIATEYVNRPLPSEHSELVKLPGIGNKIAFLYLQHACNKILGVSVDTHMHRIINRIGTIKTKNPEQTRRYLESIFEEKDWMALNKVLVGYGQVICTPKKPNCKDCKVSNDCAYFKSLKF</sequence>
<evidence type="ECO:0000259" key="6">
    <source>
        <dbReference type="SMART" id="SM00478"/>
    </source>
</evidence>
<dbReference type="OrthoDB" id="2099276at2759"/>
<dbReference type="InterPro" id="IPR011257">
    <property type="entry name" value="DNA_glycosylase"/>
</dbReference>
<dbReference type="Gene3D" id="1.10.340.30">
    <property type="entry name" value="Hypothetical protein, domain 2"/>
    <property type="match status" value="1"/>
</dbReference>
<evidence type="ECO:0000256" key="1">
    <source>
        <dbReference type="ARBA" id="ARBA00022763"/>
    </source>
</evidence>
<organism evidence="7 8">
    <name type="scientific">Pseudoloma neurophilia</name>
    <dbReference type="NCBI Taxonomy" id="146866"/>
    <lineage>
        <taxon>Eukaryota</taxon>
        <taxon>Fungi</taxon>
        <taxon>Fungi incertae sedis</taxon>
        <taxon>Microsporidia</taxon>
        <taxon>Pseudoloma</taxon>
    </lineage>
</organism>
<reference evidence="7 8" key="1">
    <citation type="submission" date="2015-07" db="EMBL/GenBank/DDBJ databases">
        <title>The genome of Pseudoloma neurophilia, a relevant intracellular parasite of the zebrafish.</title>
        <authorList>
            <person name="Ndikumana S."/>
            <person name="Pelin A."/>
            <person name="Sanders J."/>
            <person name="Corradi N."/>
        </authorList>
    </citation>
    <scope>NUCLEOTIDE SEQUENCE [LARGE SCALE GENOMIC DNA]</scope>
    <source>
        <strain evidence="7 8">MK1</strain>
    </source>
</reference>
<keyword evidence="7" id="KW-0255">Endonuclease</keyword>
<dbReference type="VEuPathDB" id="MicrosporidiaDB:M153_1990004839"/>
<dbReference type="CDD" id="cd00056">
    <property type="entry name" value="ENDO3c"/>
    <property type="match status" value="1"/>
</dbReference>
<evidence type="ECO:0000256" key="2">
    <source>
        <dbReference type="ARBA" id="ARBA00022801"/>
    </source>
</evidence>